<evidence type="ECO:0000313" key="2">
    <source>
        <dbReference type="Proteomes" id="UP000648722"/>
    </source>
</evidence>
<organism evidence="1 2">
    <name type="scientific">Glycocaulis albus</name>
    <dbReference type="NCBI Taxonomy" id="1382801"/>
    <lineage>
        <taxon>Bacteria</taxon>
        <taxon>Pseudomonadati</taxon>
        <taxon>Pseudomonadota</taxon>
        <taxon>Alphaproteobacteria</taxon>
        <taxon>Maricaulales</taxon>
        <taxon>Maricaulaceae</taxon>
        <taxon>Glycocaulis</taxon>
    </lineage>
</organism>
<sequence length="79" mass="8730">MMTNSERAERGEAAVDGYLAYGSDLRGSFDTEELLHDVFTDLHHWAVGQGMSRRDVETTFGKAAQSYLDELAEDEEGGS</sequence>
<comment type="caution">
    <text evidence="1">The sequence shown here is derived from an EMBL/GenBank/DDBJ whole genome shotgun (WGS) entry which is preliminary data.</text>
</comment>
<protein>
    <submittedName>
        <fullName evidence="1">Uncharacterized protein</fullName>
    </submittedName>
</protein>
<proteinExistence type="predicted"/>
<evidence type="ECO:0000313" key="1">
    <source>
        <dbReference type="EMBL" id="GGH04886.1"/>
    </source>
</evidence>
<reference evidence="2" key="1">
    <citation type="journal article" date="2019" name="Int. J. Syst. Evol. Microbiol.">
        <title>The Global Catalogue of Microorganisms (GCM) 10K type strain sequencing project: providing services to taxonomists for standard genome sequencing and annotation.</title>
        <authorList>
            <consortium name="The Broad Institute Genomics Platform"/>
            <consortium name="The Broad Institute Genome Sequencing Center for Infectious Disease"/>
            <person name="Wu L."/>
            <person name="Ma J."/>
        </authorList>
    </citation>
    <scope>NUCLEOTIDE SEQUENCE [LARGE SCALE GENOMIC DNA]</scope>
    <source>
        <strain evidence="2">CGMCC 1.12766</strain>
    </source>
</reference>
<gene>
    <name evidence="1" type="ORF">GCM10007420_21670</name>
</gene>
<dbReference type="EMBL" id="BMFS01000010">
    <property type="protein sequence ID" value="GGH04886.1"/>
    <property type="molecule type" value="Genomic_DNA"/>
</dbReference>
<name>A0ABQ1XVT0_9PROT</name>
<keyword evidence="2" id="KW-1185">Reference proteome</keyword>
<dbReference type="RefSeq" id="WP_188452610.1">
    <property type="nucleotide sequence ID" value="NZ_BMFS01000010.1"/>
</dbReference>
<dbReference type="Proteomes" id="UP000648722">
    <property type="component" value="Unassembled WGS sequence"/>
</dbReference>
<accession>A0ABQ1XVT0</accession>